<evidence type="ECO:0000259" key="1">
    <source>
        <dbReference type="Pfam" id="PF01636"/>
    </source>
</evidence>
<comment type="caution">
    <text evidence="2">The sequence shown here is derived from an EMBL/GenBank/DDBJ whole genome shotgun (WGS) entry which is preliminary data.</text>
</comment>
<evidence type="ECO:0000313" key="2">
    <source>
        <dbReference type="EMBL" id="GIJ59569.1"/>
    </source>
</evidence>
<gene>
    <name evidence="2" type="ORF">Vau01_070850</name>
</gene>
<reference evidence="2" key="1">
    <citation type="submission" date="2021-01" db="EMBL/GenBank/DDBJ databases">
        <title>Whole genome shotgun sequence of Virgisporangium aurantiacum NBRC 16421.</title>
        <authorList>
            <person name="Komaki H."/>
            <person name="Tamura T."/>
        </authorList>
    </citation>
    <scope>NUCLEOTIDE SEQUENCE</scope>
    <source>
        <strain evidence="2">NBRC 16421</strain>
    </source>
</reference>
<dbReference type="PANTHER" id="PTHR21310">
    <property type="entry name" value="AMINOGLYCOSIDE PHOSPHOTRANSFERASE-RELATED-RELATED"/>
    <property type="match status" value="1"/>
</dbReference>
<keyword evidence="3" id="KW-1185">Reference proteome</keyword>
<dbReference type="InterPro" id="IPR051678">
    <property type="entry name" value="AGP_Transferase"/>
</dbReference>
<dbReference type="InterPro" id="IPR002575">
    <property type="entry name" value="Aminoglycoside_PTrfase"/>
</dbReference>
<evidence type="ECO:0000313" key="3">
    <source>
        <dbReference type="Proteomes" id="UP000612585"/>
    </source>
</evidence>
<feature type="domain" description="Aminoglycoside phosphotransferase" evidence="1">
    <location>
        <begin position="85"/>
        <end position="137"/>
    </location>
</feature>
<accession>A0A8J3Z8N9</accession>
<dbReference type="EMBL" id="BOPG01000047">
    <property type="protein sequence ID" value="GIJ59569.1"/>
    <property type="molecule type" value="Genomic_DNA"/>
</dbReference>
<name>A0A8J3Z8N9_9ACTN</name>
<feature type="domain" description="Aminoglycoside phosphotransferase" evidence="1">
    <location>
        <begin position="3"/>
        <end position="79"/>
    </location>
</feature>
<sequence>MYAFGDALVLRTYRAGGDVTTEAAIMRHVGRHGFPVPEVFGAGGRDLWLERLHGQTMLLAVTRKELTHDDAGTVLANLHHRLRGVPGRILHLDLHPANVMMTARGPVVIDWRNARTGPPGLDVALTALILAQVAVDPEHPARTAAREILTAFLRAAGDPLSDMDGAVAMRRADPNLSEAETGRLAAARLMVESAV</sequence>
<dbReference type="Pfam" id="PF01636">
    <property type="entry name" value="APH"/>
    <property type="match status" value="2"/>
</dbReference>
<dbReference type="AlphaFoldDB" id="A0A8J3Z8N9"/>
<dbReference type="PANTHER" id="PTHR21310:SF40">
    <property type="entry name" value="AMINOGLYCOSIDE PHOSPHOTRANSFERASE DOMAIN-CONTAINING PROTEIN-RELATED"/>
    <property type="match status" value="1"/>
</dbReference>
<dbReference type="Proteomes" id="UP000612585">
    <property type="component" value="Unassembled WGS sequence"/>
</dbReference>
<protein>
    <recommendedName>
        <fullName evidence="1">Aminoglycoside phosphotransferase domain-containing protein</fullName>
    </recommendedName>
</protein>
<dbReference type="InterPro" id="IPR011009">
    <property type="entry name" value="Kinase-like_dom_sf"/>
</dbReference>
<dbReference type="SUPFAM" id="SSF56112">
    <property type="entry name" value="Protein kinase-like (PK-like)"/>
    <property type="match status" value="1"/>
</dbReference>
<dbReference type="Gene3D" id="3.90.1200.10">
    <property type="match status" value="1"/>
</dbReference>
<proteinExistence type="predicted"/>
<organism evidence="2 3">
    <name type="scientific">Virgisporangium aurantiacum</name>
    <dbReference type="NCBI Taxonomy" id="175570"/>
    <lineage>
        <taxon>Bacteria</taxon>
        <taxon>Bacillati</taxon>
        <taxon>Actinomycetota</taxon>
        <taxon>Actinomycetes</taxon>
        <taxon>Micromonosporales</taxon>
        <taxon>Micromonosporaceae</taxon>
        <taxon>Virgisporangium</taxon>
    </lineage>
</organism>